<comment type="caution">
    <text evidence="1">The sequence shown here is derived from an EMBL/GenBank/DDBJ whole genome shotgun (WGS) entry which is preliminary data.</text>
</comment>
<gene>
    <name evidence="1" type="ORF">ENP47_07030</name>
</gene>
<organism evidence="1">
    <name type="scientific">Thermomicrobium roseum</name>
    <dbReference type="NCBI Taxonomy" id="500"/>
    <lineage>
        <taxon>Bacteria</taxon>
        <taxon>Pseudomonadati</taxon>
        <taxon>Thermomicrobiota</taxon>
        <taxon>Thermomicrobia</taxon>
        <taxon>Thermomicrobiales</taxon>
        <taxon>Thermomicrobiaceae</taxon>
        <taxon>Thermomicrobium</taxon>
    </lineage>
</organism>
<name>A0A7C1X632_THERO</name>
<dbReference type="AlphaFoldDB" id="A0A7C1X632"/>
<dbReference type="EMBL" id="DSJL01000011">
    <property type="protein sequence ID" value="HEF65334.1"/>
    <property type="molecule type" value="Genomic_DNA"/>
</dbReference>
<protein>
    <submittedName>
        <fullName evidence="1">Uncharacterized protein</fullName>
    </submittedName>
</protein>
<sequence>MTTLARSPVIAEDVECVVRRHLVAPEVHVAASQLVEPETIIATAATGVSRAARIALAVELGVAPGEVARYLVRALGERIEAGEVVAARRRGLRSLQVSSPIAGRLATLDEQTGTLVVVAEAPRRPVPALVAGEVIRVAEGAVEIRAVGDLVAGTVLLGPESAGPLMVLADRPDRELPIDEFDERCRGTVVVAGMTVSSAVLRRLLEIGAAGVIVGSLSVSALEPFFRDIARVRRALTGFLGDWPLPFGILVMEGFGRIALAEPFFGALRERTGRWAALLRGESIGLDRPVCFTPSRGLHGRSLRPVPLSVGMPVHLRIPAGPGIAHVRSLPFLARCLEGLAFEAVLVERDGRVETVPVDLVDPLEVR</sequence>
<evidence type="ECO:0000313" key="1">
    <source>
        <dbReference type="EMBL" id="HEF65334.1"/>
    </source>
</evidence>
<accession>A0A7C1X632</accession>
<proteinExistence type="predicted"/>
<reference evidence="1" key="1">
    <citation type="journal article" date="2020" name="mSystems">
        <title>Genome- and Community-Level Interaction Insights into Carbon Utilization and Element Cycling Functions of Hydrothermarchaeota in Hydrothermal Sediment.</title>
        <authorList>
            <person name="Zhou Z."/>
            <person name="Liu Y."/>
            <person name="Xu W."/>
            <person name="Pan J."/>
            <person name="Luo Z.H."/>
            <person name="Li M."/>
        </authorList>
    </citation>
    <scope>NUCLEOTIDE SEQUENCE [LARGE SCALE GENOMIC DNA]</scope>
    <source>
        <strain evidence="1">SpSt-222</strain>
    </source>
</reference>